<feature type="domain" description="Guanylate cyclase" evidence="4">
    <location>
        <begin position="8"/>
        <end position="121"/>
    </location>
</feature>
<dbReference type="Pfam" id="PF00211">
    <property type="entry name" value="Guanylate_cyc"/>
    <property type="match status" value="1"/>
</dbReference>
<proteinExistence type="inferred from homology"/>
<keyword evidence="2" id="KW-0597">Phosphoprotein</keyword>
<dbReference type="InterPro" id="IPR011006">
    <property type="entry name" value="CheY-like_superfamily"/>
</dbReference>
<feature type="modified residue" description="4-aspartylphosphate" evidence="2">
    <location>
        <position position="229"/>
    </location>
</feature>
<dbReference type="InterPro" id="IPR001789">
    <property type="entry name" value="Sig_transdc_resp-reg_receiver"/>
</dbReference>
<organism evidence="5 6">
    <name type="scientific">Nocardioides marmorisolisilvae</name>
    <dbReference type="NCBI Taxonomy" id="1542737"/>
    <lineage>
        <taxon>Bacteria</taxon>
        <taxon>Bacillati</taxon>
        <taxon>Actinomycetota</taxon>
        <taxon>Actinomycetes</taxon>
        <taxon>Propionibacteriales</taxon>
        <taxon>Nocardioidaceae</taxon>
        <taxon>Nocardioides</taxon>
    </lineage>
</organism>
<evidence type="ECO:0000256" key="2">
    <source>
        <dbReference type="PROSITE-ProRule" id="PRU00169"/>
    </source>
</evidence>
<gene>
    <name evidence="5" type="ORF">EFL95_05395</name>
</gene>
<dbReference type="InterPro" id="IPR001054">
    <property type="entry name" value="A/G_cyclase"/>
</dbReference>
<dbReference type="InterPro" id="IPR029787">
    <property type="entry name" value="Nucleotide_cyclase"/>
</dbReference>
<comment type="caution">
    <text evidence="5">The sequence shown here is derived from an EMBL/GenBank/DDBJ whole genome shotgun (WGS) entry which is preliminary data.</text>
</comment>
<dbReference type="CDD" id="cd17535">
    <property type="entry name" value="REC_NarL-like"/>
    <property type="match status" value="1"/>
</dbReference>
<dbReference type="GO" id="GO:0009190">
    <property type="term" value="P:cyclic nucleotide biosynthetic process"/>
    <property type="evidence" value="ECO:0007669"/>
    <property type="project" value="InterPro"/>
</dbReference>
<evidence type="ECO:0000256" key="1">
    <source>
        <dbReference type="ARBA" id="ARBA00005381"/>
    </source>
</evidence>
<evidence type="ECO:0000259" key="3">
    <source>
        <dbReference type="PROSITE" id="PS50110"/>
    </source>
</evidence>
<feature type="domain" description="Response regulatory" evidence="3">
    <location>
        <begin position="179"/>
        <end position="299"/>
    </location>
</feature>
<evidence type="ECO:0000259" key="4">
    <source>
        <dbReference type="PROSITE" id="PS50125"/>
    </source>
</evidence>
<dbReference type="Pfam" id="PF00072">
    <property type="entry name" value="Response_reg"/>
    <property type="match status" value="1"/>
</dbReference>
<comment type="similarity">
    <text evidence="1">Belongs to the adenylyl cyclase class-3 family.</text>
</comment>
<dbReference type="RefSeq" id="WP_123233028.1">
    <property type="nucleotide sequence ID" value="NZ_RJSG01000002.1"/>
</dbReference>
<dbReference type="EMBL" id="RJSG01000002">
    <property type="protein sequence ID" value="RNL78529.1"/>
    <property type="molecule type" value="Genomic_DNA"/>
</dbReference>
<keyword evidence="6" id="KW-1185">Reference proteome</keyword>
<evidence type="ECO:0000313" key="6">
    <source>
        <dbReference type="Proteomes" id="UP000277094"/>
    </source>
</evidence>
<dbReference type="CDD" id="cd07302">
    <property type="entry name" value="CHD"/>
    <property type="match status" value="1"/>
</dbReference>
<dbReference type="PROSITE" id="PS50125">
    <property type="entry name" value="GUANYLATE_CYCLASE_2"/>
    <property type="match status" value="1"/>
</dbReference>
<dbReference type="OrthoDB" id="4135368at2"/>
<dbReference type="SUPFAM" id="SSF52172">
    <property type="entry name" value="CheY-like"/>
    <property type="match status" value="1"/>
</dbReference>
<dbReference type="GO" id="GO:0000160">
    <property type="term" value="P:phosphorelay signal transduction system"/>
    <property type="evidence" value="ECO:0007669"/>
    <property type="project" value="InterPro"/>
</dbReference>
<dbReference type="PANTHER" id="PTHR43081:SF1">
    <property type="entry name" value="ADENYLATE CYCLASE, TERMINAL-DIFFERENTIATION SPECIFIC"/>
    <property type="match status" value="1"/>
</dbReference>
<dbReference type="GO" id="GO:0004016">
    <property type="term" value="F:adenylate cyclase activity"/>
    <property type="evidence" value="ECO:0007669"/>
    <property type="project" value="UniProtKB-ARBA"/>
</dbReference>
<dbReference type="InterPro" id="IPR058245">
    <property type="entry name" value="NreC/VraR/RcsB-like_REC"/>
</dbReference>
<dbReference type="AlphaFoldDB" id="A0A3N0DSD5"/>
<dbReference type="Gene3D" id="3.30.70.1230">
    <property type="entry name" value="Nucleotide cyclase"/>
    <property type="match status" value="1"/>
</dbReference>
<name>A0A3N0DSD5_9ACTN</name>
<dbReference type="InterPro" id="IPR050697">
    <property type="entry name" value="Adenylyl/Guanylyl_Cyclase_3/4"/>
</dbReference>
<dbReference type="SMART" id="SM00448">
    <property type="entry name" value="REC"/>
    <property type="match status" value="1"/>
</dbReference>
<accession>A0A3N0DSD5</accession>
<dbReference type="Gene3D" id="3.40.50.2300">
    <property type="match status" value="1"/>
</dbReference>
<dbReference type="PANTHER" id="PTHR43081">
    <property type="entry name" value="ADENYLATE CYCLASE, TERMINAL-DIFFERENTIATION SPECIFIC-RELATED"/>
    <property type="match status" value="1"/>
</dbReference>
<dbReference type="PROSITE" id="PS50110">
    <property type="entry name" value="RESPONSE_REGULATORY"/>
    <property type="match status" value="1"/>
</dbReference>
<dbReference type="Proteomes" id="UP000277094">
    <property type="component" value="Unassembled WGS sequence"/>
</dbReference>
<dbReference type="SUPFAM" id="SSF55073">
    <property type="entry name" value="Nucleotide cyclase"/>
    <property type="match status" value="1"/>
</dbReference>
<reference evidence="5 6" key="1">
    <citation type="submission" date="2018-11" db="EMBL/GenBank/DDBJ databases">
        <authorList>
            <person name="Li F."/>
        </authorList>
    </citation>
    <scope>NUCLEOTIDE SEQUENCE [LARGE SCALE GENOMIC DNA]</scope>
    <source>
        <strain evidence="5 6">KIS18-7</strain>
    </source>
</reference>
<protein>
    <submittedName>
        <fullName evidence="5">Response regulator</fullName>
    </submittedName>
</protein>
<evidence type="ECO:0000313" key="5">
    <source>
        <dbReference type="EMBL" id="RNL78529.1"/>
    </source>
</evidence>
<sequence>MVSSRTATVLFTDLVGSTETIARVSAATADAIRARHFAKVRNVLAVHHGQEVKTLGDGFMAVFESAADGIACAVTLQRTMSRDREREEHALVMRIGLSAGEVTVEAGDYFGIPVIEASRLCGAAGGSQILCSELLRLLAGATSGIHQFTTLGHFDLKGLPAPLQVCEVGWDNEGDSALRVALADDSALLRQGIASVLEHEGFEIVLQVGDAESLLDSLSVIRPHVVIVDVRMPPTNTTEGLDAAARIRAEHPGTGILVLSAQVEAKAAARLLADGSDGIGYLLKDRVGDVSELAEAVRTVAQGGSAIDPDVVAELTG</sequence>